<organism evidence="1 2">
    <name type="scientific">Arctium lappa</name>
    <name type="common">Greater burdock</name>
    <name type="synonym">Lappa major</name>
    <dbReference type="NCBI Taxonomy" id="4217"/>
    <lineage>
        <taxon>Eukaryota</taxon>
        <taxon>Viridiplantae</taxon>
        <taxon>Streptophyta</taxon>
        <taxon>Embryophyta</taxon>
        <taxon>Tracheophyta</taxon>
        <taxon>Spermatophyta</taxon>
        <taxon>Magnoliopsida</taxon>
        <taxon>eudicotyledons</taxon>
        <taxon>Gunneridae</taxon>
        <taxon>Pentapetalae</taxon>
        <taxon>asterids</taxon>
        <taxon>campanulids</taxon>
        <taxon>Asterales</taxon>
        <taxon>Asteraceae</taxon>
        <taxon>Carduoideae</taxon>
        <taxon>Cardueae</taxon>
        <taxon>Arctiinae</taxon>
        <taxon>Arctium</taxon>
    </lineage>
</organism>
<keyword evidence="2" id="KW-1185">Reference proteome</keyword>
<sequence length="75" mass="8788">MHSDDTSSPRIYMVLVVNKGNTFTLLTLVWIYISIVEKCRIRQSIPLNKVVAYKQAPLKFTKKKEHFRLGFLFTN</sequence>
<evidence type="ECO:0000313" key="1">
    <source>
        <dbReference type="EMBL" id="KAI3719850.1"/>
    </source>
</evidence>
<comment type="caution">
    <text evidence="1">The sequence shown here is derived from an EMBL/GenBank/DDBJ whole genome shotgun (WGS) entry which is preliminary data.</text>
</comment>
<protein>
    <submittedName>
        <fullName evidence="1">Uncharacterized protein</fullName>
    </submittedName>
</protein>
<accession>A0ACB9BD28</accession>
<proteinExistence type="predicted"/>
<dbReference type="Proteomes" id="UP001055879">
    <property type="component" value="Linkage Group LG06"/>
</dbReference>
<reference evidence="1 2" key="2">
    <citation type="journal article" date="2022" name="Mol. Ecol. Resour.">
        <title>The genomes of chicory, endive, great burdock and yacon provide insights into Asteraceae paleo-polyploidization history and plant inulin production.</title>
        <authorList>
            <person name="Fan W."/>
            <person name="Wang S."/>
            <person name="Wang H."/>
            <person name="Wang A."/>
            <person name="Jiang F."/>
            <person name="Liu H."/>
            <person name="Zhao H."/>
            <person name="Xu D."/>
            <person name="Zhang Y."/>
        </authorList>
    </citation>
    <scope>NUCLEOTIDE SEQUENCE [LARGE SCALE GENOMIC DNA]</scope>
    <source>
        <strain evidence="2">cv. Niubang</strain>
    </source>
</reference>
<evidence type="ECO:0000313" key="2">
    <source>
        <dbReference type="Proteomes" id="UP001055879"/>
    </source>
</evidence>
<dbReference type="EMBL" id="CM042052">
    <property type="protein sequence ID" value="KAI3719850.1"/>
    <property type="molecule type" value="Genomic_DNA"/>
</dbReference>
<reference evidence="2" key="1">
    <citation type="journal article" date="2022" name="Mol. Ecol. Resour.">
        <title>The genomes of chicory, endive, great burdock and yacon provide insights into Asteraceae palaeo-polyploidization history and plant inulin production.</title>
        <authorList>
            <person name="Fan W."/>
            <person name="Wang S."/>
            <person name="Wang H."/>
            <person name="Wang A."/>
            <person name="Jiang F."/>
            <person name="Liu H."/>
            <person name="Zhao H."/>
            <person name="Xu D."/>
            <person name="Zhang Y."/>
        </authorList>
    </citation>
    <scope>NUCLEOTIDE SEQUENCE [LARGE SCALE GENOMIC DNA]</scope>
    <source>
        <strain evidence="2">cv. Niubang</strain>
    </source>
</reference>
<gene>
    <name evidence="1" type="ORF">L6452_20755</name>
</gene>
<name>A0ACB9BD28_ARCLA</name>